<feature type="domain" description="Response regulatory" evidence="11">
    <location>
        <begin position="73"/>
        <end position="187"/>
    </location>
</feature>
<dbReference type="PANTHER" id="PTHR48111">
    <property type="entry name" value="REGULATOR OF RPOS"/>
    <property type="match status" value="1"/>
</dbReference>
<dbReference type="InterPro" id="IPR001867">
    <property type="entry name" value="OmpR/PhoB-type_DNA-bd"/>
</dbReference>
<dbReference type="Pfam" id="PF00072">
    <property type="entry name" value="Response_reg"/>
    <property type="match status" value="1"/>
</dbReference>
<keyword evidence="5 9" id="KW-0238">DNA-binding</keyword>
<dbReference type="SMART" id="SM00448">
    <property type="entry name" value="REC"/>
    <property type="match status" value="1"/>
</dbReference>
<accession>K6PZ68</accession>
<dbReference type="Gene3D" id="6.10.250.690">
    <property type="match status" value="1"/>
</dbReference>
<evidence type="ECO:0000259" key="11">
    <source>
        <dbReference type="PROSITE" id="PS50110"/>
    </source>
</evidence>
<keyword evidence="6" id="KW-0804">Transcription</keyword>
<dbReference type="InterPro" id="IPR036388">
    <property type="entry name" value="WH-like_DNA-bd_sf"/>
</dbReference>
<comment type="function">
    <text evidence="7">May play the central regulatory role in sporulation. It may be an element of the effector pathway responsible for the activation of sporulation genes in response to nutritional stress. Spo0A may act in concert with spo0H (a sigma factor) to control the expression of some genes that are critical to the sporulation process.</text>
</comment>
<feature type="compositionally biased region" description="Low complexity" evidence="10">
    <location>
        <begin position="14"/>
        <end position="39"/>
    </location>
</feature>
<reference evidence="13" key="2">
    <citation type="submission" date="2012-10" db="EMBL/GenBank/DDBJ databases">
        <title>Improved high-quality draft of Thermaerobacter subterraneus C21, DSM 13965.</title>
        <authorList>
            <consortium name="DOE Joint Genome Institute"/>
            <person name="Eisen J."/>
            <person name="Huntemann M."/>
            <person name="Wei C.-L."/>
            <person name="Han J."/>
            <person name="Detter J.C."/>
            <person name="Han C."/>
            <person name="Tapia R."/>
            <person name="Chen A."/>
            <person name="Kyrpides N."/>
            <person name="Mavromatis K."/>
            <person name="Markowitz V."/>
            <person name="Szeto E."/>
            <person name="Ivanova N."/>
            <person name="Mikhailova N."/>
            <person name="Ovchinnikova G."/>
            <person name="Pagani I."/>
            <person name="Pati A."/>
            <person name="Goodwin L."/>
            <person name="Nordberg H.P."/>
            <person name="Cantor M.N."/>
            <person name="Hua S.X."/>
            <person name="Woyke T."/>
            <person name="Eisen J."/>
            <person name="Klenk H.-P."/>
        </authorList>
    </citation>
    <scope>NUCLEOTIDE SEQUENCE [LARGE SCALE GENOMIC DNA]</scope>
    <source>
        <strain evidence="13">DSM 13965</strain>
    </source>
</reference>
<evidence type="ECO:0000256" key="9">
    <source>
        <dbReference type="PROSITE-ProRule" id="PRU01091"/>
    </source>
</evidence>
<dbReference type="InterPro" id="IPR011006">
    <property type="entry name" value="CheY-like_superfamily"/>
</dbReference>
<evidence type="ECO:0000256" key="4">
    <source>
        <dbReference type="ARBA" id="ARBA00023015"/>
    </source>
</evidence>
<dbReference type="GO" id="GO:0000976">
    <property type="term" value="F:transcription cis-regulatory region binding"/>
    <property type="evidence" value="ECO:0007669"/>
    <property type="project" value="TreeGrafter"/>
</dbReference>
<dbReference type="eggNOG" id="COG0745">
    <property type="taxonomic scope" value="Bacteria"/>
</dbReference>
<dbReference type="AlphaFoldDB" id="K6PZ68"/>
<keyword evidence="14" id="KW-1185">Reference proteome</keyword>
<comment type="caution">
    <text evidence="13">The sequence shown here is derived from an EMBL/GenBank/DDBJ whole genome shotgun (WGS) entry which is preliminary data.</text>
</comment>
<dbReference type="PROSITE" id="PS51755">
    <property type="entry name" value="OMPR_PHOB"/>
    <property type="match status" value="1"/>
</dbReference>
<evidence type="ECO:0000259" key="12">
    <source>
        <dbReference type="PROSITE" id="PS51755"/>
    </source>
</evidence>
<feature type="DNA-binding region" description="OmpR/PhoB-type" evidence="9">
    <location>
        <begin position="195"/>
        <end position="293"/>
    </location>
</feature>
<evidence type="ECO:0000313" key="14">
    <source>
        <dbReference type="Proteomes" id="UP000005710"/>
    </source>
</evidence>
<evidence type="ECO:0000256" key="2">
    <source>
        <dbReference type="ARBA" id="ARBA00022553"/>
    </source>
</evidence>
<protein>
    <recommendedName>
        <fullName evidence="1">Stage 0 sporulation protein A homolog</fullName>
    </recommendedName>
</protein>
<dbReference type="Gene3D" id="3.40.50.2300">
    <property type="match status" value="1"/>
</dbReference>
<evidence type="ECO:0000256" key="10">
    <source>
        <dbReference type="SAM" id="MobiDB-lite"/>
    </source>
</evidence>
<evidence type="ECO:0000256" key="7">
    <source>
        <dbReference type="ARBA" id="ARBA00024867"/>
    </source>
</evidence>
<keyword evidence="3" id="KW-0902">Two-component regulatory system</keyword>
<dbReference type="GO" id="GO:0032993">
    <property type="term" value="C:protein-DNA complex"/>
    <property type="evidence" value="ECO:0007669"/>
    <property type="project" value="TreeGrafter"/>
</dbReference>
<dbReference type="CDD" id="cd00383">
    <property type="entry name" value="trans_reg_C"/>
    <property type="match status" value="1"/>
</dbReference>
<dbReference type="FunFam" id="1.10.10.10:FF:000005">
    <property type="entry name" value="Two-component system response regulator"/>
    <property type="match status" value="1"/>
</dbReference>
<evidence type="ECO:0000313" key="13">
    <source>
        <dbReference type="EMBL" id="EKP94043.1"/>
    </source>
</evidence>
<dbReference type="Proteomes" id="UP000005710">
    <property type="component" value="Unassembled WGS sequence"/>
</dbReference>
<evidence type="ECO:0000256" key="5">
    <source>
        <dbReference type="ARBA" id="ARBA00023125"/>
    </source>
</evidence>
<dbReference type="InterPro" id="IPR039420">
    <property type="entry name" value="WalR-like"/>
</dbReference>
<dbReference type="SUPFAM" id="SSF52172">
    <property type="entry name" value="CheY-like"/>
    <property type="match status" value="1"/>
</dbReference>
<keyword evidence="4" id="KW-0805">Transcription regulation</keyword>
<dbReference type="InterPro" id="IPR001789">
    <property type="entry name" value="Sig_transdc_resp-reg_receiver"/>
</dbReference>
<dbReference type="STRING" id="867903.ThesuDRAFT_01767"/>
<feature type="region of interest" description="Disordered" evidence="10">
    <location>
        <begin position="1"/>
        <end position="67"/>
    </location>
</feature>
<gene>
    <name evidence="13" type="ORF">ThesuDRAFT_01767</name>
</gene>
<dbReference type="GO" id="GO:0005829">
    <property type="term" value="C:cytosol"/>
    <property type="evidence" value="ECO:0007669"/>
    <property type="project" value="TreeGrafter"/>
</dbReference>
<dbReference type="SMART" id="SM00862">
    <property type="entry name" value="Trans_reg_C"/>
    <property type="match status" value="1"/>
</dbReference>
<dbReference type="Gene3D" id="1.10.10.10">
    <property type="entry name" value="Winged helix-like DNA-binding domain superfamily/Winged helix DNA-binding domain"/>
    <property type="match status" value="1"/>
</dbReference>
<evidence type="ECO:0000256" key="8">
    <source>
        <dbReference type="PROSITE-ProRule" id="PRU00169"/>
    </source>
</evidence>
<name>K6PZ68_9FIRM</name>
<dbReference type="GO" id="GO:0000156">
    <property type="term" value="F:phosphorelay response regulator activity"/>
    <property type="evidence" value="ECO:0007669"/>
    <property type="project" value="TreeGrafter"/>
</dbReference>
<evidence type="ECO:0000256" key="1">
    <source>
        <dbReference type="ARBA" id="ARBA00018672"/>
    </source>
</evidence>
<feature type="modified residue" description="4-aspartylphosphate" evidence="8">
    <location>
        <position position="122"/>
    </location>
</feature>
<reference evidence="13" key="1">
    <citation type="submission" date="2010-10" db="EMBL/GenBank/DDBJ databases">
        <authorList>
            <consortium name="US DOE Joint Genome Institute (JGI-PGF)"/>
            <person name="Lucas S."/>
            <person name="Copeland A."/>
            <person name="Lapidus A."/>
            <person name="Bruce D."/>
            <person name="Goodwin L."/>
            <person name="Pitluck S."/>
            <person name="Kyrpides N."/>
            <person name="Mavromatis K."/>
            <person name="Detter J.C."/>
            <person name="Han C."/>
            <person name="Land M."/>
            <person name="Hauser L."/>
            <person name="Markowitz V."/>
            <person name="Cheng J.-F."/>
            <person name="Hugenholtz P."/>
            <person name="Woyke T."/>
            <person name="Wu D."/>
            <person name="Pukall R."/>
            <person name="Wahrenburg C."/>
            <person name="Brambilla E."/>
            <person name="Klenk H.-P."/>
            <person name="Eisen J.A."/>
        </authorList>
    </citation>
    <scope>NUCLEOTIDE SEQUENCE [LARGE SCALE GENOMIC DNA]</scope>
    <source>
        <strain evidence="13">DSM 13965</strain>
    </source>
</reference>
<dbReference type="Pfam" id="PF00486">
    <property type="entry name" value="Trans_reg_C"/>
    <property type="match status" value="1"/>
</dbReference>
<dbReference type="HOGENOM" id="CLU_000445_30_4_9"/>
<organism evidence="13 14">
    <name type="scientific">Thermaerobacter subterraneus DSM 13965</name>
    <dbReference type="NCBI Taxonomy" id="867903"/>
    <lineage>
        <taxon>Bacteria</taxon>
        <taxon>Bacillati</taxon>
        <taxon>Bacillota</taxon>
        <taxon>Clostridia</taxon>
        <taxon>Eubacteriales</taxon>
        <taxon>Clostridiales Family XVII. Incertae Sedis</taxon>
        <taxon>Thermaerobacter</taxon>
    </lineage>
</organism>
<dbReference type="PROSITE" id="PS50110">
    <property type="entry name" value="RESPONSE_REGULATORY"/>
    <property type="match status" value="1"/>
</dbReference>
<keyword evidence="2 8" id="KW-0597">Phosphoprotein</keyword>
<feature type="domain" description="OmpR/PhoB-type" evidence="12">
    <location>
        <begin position="195"/>
        <end position="293"/>
    </location>
</feature>
<dbReference type="EMBL" id="AENY02000003">
    <property type="protein sequence ID" value="EKP94043.1"/>
    <property type="molecule type" value="Genomic_DNA"/>
</dbReference>
<proteinExistence type="predicted"/>
<evidence type="ECO:0000256" key="6">
    <source>
        <dbReference type="ARBA" id="ARBA00023163"/>
    </source>
</evidence>
<dbReference type="PANTHER" id="PTHR48111:SF28">
    <property type="entry name" value="TRANSCRIPTIONAL REGULATORY PROTEIN TCRX-RELATED"/>
    <property type="match status" value="1"/>
</dbReference>
<sequence length="294" mass="32271">MAVSSSPDGPVPPAGAQRAEAPAPAAAGTARRRGAGVPALPALTGIRPPGDNGRRNRPRRQRGLRPGGDRVERILVVDDDPAVTSLLKRGLAYEGFAVDTASSGEEALRIAREQPPDLVILDIMMPGMDGLEVLQRLRAADPELPVLFLTARDAPADQVQGLEAGADDYVVKPFTFEVLVARVRALLRRHQAERPQVLRFADLVLDTGTYTARRGQREIHLTALEFKLLPEFMLHPRQVLNKDQLLERVWGYDFGGNANVLEVYVKQLRQKLEAEGEPRLIHTVRGVGYVLREG</sequence>
<evidence type="ECO:0000256" key="3">
    <source>
        <dbReference type="ARBA" id="ARBA00023012"/>
    </source>
</evidence>
<dbReference type="FunFam" id="3.40.50.2300:FF:000001">
    <property type="entry name" value="DNA-binding response regulator PhoB"/>
    <property type="match status" value="1"/>
</dbReference>
<dbReference type="GO" id="GO:0006355">
    <property type="term" value="P:regulation of DNA-templated transcription"/>
    <property type="evidence" value="ECO:0007669"/>
    <property type="project" value="InterPro"/>
</dbReference>